<feature type="domain" description="Acyl-protein synthetase LuxE" evidence="1">
    <location>
        <begin position="4"/>
        <end position="364"/>
    </location>
</feature>
<dbReference type="EMBL" id="JANUCP010000002">
    <property type="protein sequence ID" value="MCS3919097.1"/>
    <property type="molecule type" value="Genomic_DNA"/>
</dbReference>
<protein>
    <recommendedName>
        <fullName evidence="1">Acyl-protein synthetase LuxE domain-containing protein</fullName>
    </recommendedName>
</protein>
<organism evidence="2 3">
    <name type="scientific">Candidatus Fervidibacter sacchari</name>
    <dbReference type="NCBI Taxonomy" id="1448929"/>
    <lineage>
        <taxon>Bacteria</taxon>
        <taxon>Candidatus Fervidibacterota</taxon>
        <taxon>Candidatus Fervidibacter</taxon>
    </lineage>
</organism>
<evidence type="ECO:0000313" key="2">
    <source>
        <dbReference type="EMBL" id="MCS3919097.1"/>
    </source>
</evidence>
<dbReference type="Pfam" id="PF04443">
    <property type="entry name" value="LuxE"/>
    <property type="match status" value="1"/>
</dbReference>
<dbReference type="InterPro" id="IPR007534">
    <property type="entry name" value="LuxE"/>
</dbReference>
<dbReference type="InterPro" id="IPR042099">
    <property type="entry name" value="ANL_N_sf"/>
</dbReference>
<keyword evidence="3" id="KW-1185">Reference proteome</keyword>
<sequence>MTASELDEEILQFIEHGDQDDEAFNRLALKVFAYQFERNGAYRNFCLKRKRTPDTVSHWTEIPPVPTQAFKVLDLTCELPERAEAVFLSSGTTQGEGKRSKHFIFNLRLYETSVLKWFEPHLLPKRQRMPIAVLFPPPEELPTSSLGHMLATVMREWGADEQGLKSGWFIRSNRLQAEELSNWLKRAEENGKSVMLLGTSFSFVHFLDWCAANGRSFKLPFESRLMDTGGFKGRSREVPRDELYRLYEKVLGIPKDWCVNEYGMAELSSQFYDGVVGSPYFATQNQQRIHKPPHWTRTRVLDPESLEEVGDGETGLLCHYDLANRGSVIAVLTEDLGIKIGDGFLLLGRATGGELRGCSVLIDELLFAQ</sequence>
<dbReference type="SUPFAM" id="SSF56801">
    <property type="entry name" value="Acetyl-CoA synthetase-like"/>
    <property type="match status" value="1"/>
</dbReference>
<reference evidence="2 3" key="1">
    <citation type="submission" date="2022-08" db="EMBL/GenBank/DDBJ databases">
        <title>Bacterial and archaeal communities from various locations to study Microbial Dark Matter (Phase II).</title>
        <authorList>
            <person name="Stepanauskas R."/>
        </authorList>
    </citation>
    <scope>NUCLEOTIDE SEQUENCE [LARGE SCALE GENOMIC DNA]</scope>
    <source>
        <strain evidence="2 3">PD1</strain>
    </source>
</reference>
<name>A0ABT2EMB5_9BACT</name>
<accession>A0ABT2EMB5</accession>
<comment type="caution">
    <text evidence="2">The sequence shown here is derived from an EMBL/GenBank/DDBJ whole genome shotgun (WGS) entry which is preliminary data.</text>
</comment>
<gene>
    <name evidence="2" type="ORF">M2350_001497</name>
</gene>
<dbReference type="Proteomes" id="UP001204798">
    <property type="component" value="Unassembled WGS sequence"/>
</dbReference>
<proteinExistence type="predicted"/>
<dbReference type="Gene3D" id="3.40.50.12780">
    <property type="entry name" value="N-terminal domain of ligase-like"/>
    <property type="match status" value="1"/>
</dbReference>
<dbReference type="RefSeq" id="WP_259095226.1">
    <property type="nucleotide sequence ID" value="NZ_CP130454.1"/>
</dbReference>
<evidence type="ECO:0000313" key="3">
    <source>
        <dbReference type="Proteomes" id="UP001204798"/>
    </source>
</evidence>
<evidence type="ECO:0000259" key="1">
    <source>
        <dbReference type="Pfam" id="PF04443"/>
    </source>
</evidence>